<reference evidence="8 9" key="1">
    <citation type="journal article" date="2016" name="Nat. Commun.">
        <title>Thousands of microbial genomes shed light on interconnected biogeochemical processes in an aquifer system.</title>
        <authorList>
            <person name="Anantharaman K."/>
            <person name="Brown C.T."/>
            <person name="Hug L.A."/>
            <person name="Sharon I."/>
            <person name="Castelle C.J."/>
            <person name="Probst A.J."/>
            <person name="Thomas B.C."/>
            <person name="Singh A."/>
            <person name="Wilkins M.J."/>
            <person name="Karaoz U."/>
            <person name="Brodie E.L."/>
            <person name="Williams K.H."/>
            <person name="Hubbard S.S."/>
            <person name="Banfield J.F."/>
        </authorList>
    </citation>
    <scope>NUCLEOTIDE SEQUENCE [LARGE SCALE GENOMIC DNA]</scope>
</reference>
<sequence>MKVPEKIIPLLFVLLLVAAFLLGRYQGQIELLRGGVVPQSGSGQSVAQGTQTGSQTNPAPGTTGGKVTVIPEDLWNQVLTDPAAARGSENAPVTMVEFTDYQCPFCERHFTDTQPQIEQDYINTGKVRYLIRDMPLPIHPNAPAAAYAARCAADQGKYWEMHDLLFQKQTEWSSGNTDELFSGYAGDVGLDVNSFTSCLSDGKYKKAVDADMALAQKVGVGGTPAFLINKELIIGAQPFTVFQQAIEKALTSGS</sequence>
<evidence type="ECO:0000256" key="6">
    <source>
        <dbReference type="SAM" id="MobiDB-lite"/>
    </source>
</evidence>
<protein>
    <recommendedName>
        <fullName evidence="7">Thioredoxin domain-containing protein</fullName>
    </recommendedName>
</protein>
<name>A0A1G1W0D3_9BACT</name>
<keyword evidence="4" id="KW-1015">Disulfide bond</keyword>
<evidence type="ECO:0000256" key="1">
    <source>
        <dbReference type="ARBA" id="ARBA00005791"/>
    </source>
</evidence>
<dbReference type="InterPro" id="IPR012336">
    <property type="entry name" value="Thioredoxin-like_fold"/>
</dbReference>
<dbReference type="Proteomes" id="UP000176723">
    <property type="component" value="Unassembled WGS sequence"/>
</dbReference>
<evidence type="ECO:0000259" key="7">
    <source>
        <dbReference type="PROSITE" id="PS51352"/>
    </source>
</evidence>
<accession>A0A1G1W0D3</accession>
<dbReference type="STRING" id="1797593.A3A65_03295"/>
<dbReference type="Pfam" id="PF13462">
    <property type="entry name" value="Thioredoxin_4"/>
    <property type="match status" value="1"/>
</dbReference>
<organism evidence="8 9">
    <name type="scientific">Candidatus Chisholmbacteria bacterium RIFCSPLOWO2_01_FULL_49_14</name>
    <dbReference type="NCBI Taxonomy" id="1797593"/>
    <lineage>
        <taxon>Bacteria</taxon>
        <taxon>Candidatus Chisholmiibacteriota</taxon>
    </lineage>
</organism>
<gene>
    <name evidence="8" type="ORF">A3A65_03295</name>
</gene>
<evidence type="ECO:0000256" key="4">
    <source>
        <dbReference type="ARBA" id="ARBA00023157"/>
    </source>
</evidence>
<feature type="domain" description="Thioredoxin" evidence="7">
    <location>
        <begin position="46"/>
        <end position="251"/>
    </location>
</feature>
<evidence type="ECO:0000256" key="5">
    <source>
        <dbReference type="ARBA" id="ARBA00023284"/>
    </source>
</evidence>
<dbReference type="GO" id="GO:0016491">
    <property type="term" value="F:oxidoreductase activity"/>
    <property type="evidence" value="ECO:0007669"/>
    <property type="project" value="UniProtKB-KW"/>
</dbReference>
<proteinExistence type="inferred from homology"/>
<dbReference type="PANTHER" id="PTHR13887:SF14">
    <property type="entry name" value="DISULFIDE BOND FORMATION PROTEIN D"/>
    <property type="match status" value="1"/>
</dbReference>
<dbReference type="SUPFAM" id="SSF52833">
    <property type="entry name" value="Thioredoxin-like"/>
    <property type="match status" value="1"/>
</dbReference>
<comment type="caution">
    <text evidence="8">The sequence shown here is derived from an EMBL/GenBank/DDBJ whole genome shotgun (WGS) entry which is preliminary data.</text>
</comment>
<dbReference type="Gene3D" id="3.40.30.10">
    <property type="entry name" value="Glutaredoxin"/>
    <property type="match status" value="1"/>
</dbReference>
<keyword evidence="3" id="KW-0560">Oxidoreductase</keyword>
<dbReference type="AlphaFoldDB" id="A0A1G1W0D3"/>
<dbReference type="PROSITE" id="PS51352">
    <property type="entry name" value="THIOREDOXIN_2"/>
    <property type="match status" value="1"/>
</dbReference>
<evidence type="ECO:0000313" key="9">
    <source>
        <dbReference type="Proteomes" id="UP000176723"/>
    </source>
</evidence>
<evidence type="ECO:0000313" key="8">
    <source>
        <dbReference type="EMBL" id="OGY21093.1"/>
    </source>
</evidence>
<feature type="region of interest" description="Disordered" evidence="6">
    <location>
        <begin position="40"/>
        <end position="66"/>
    </location>
</feature>
<evidence type="ECO:0000256" key="3">
    <source>
        <dbReference type="ARBA" id="ARBA00023002"/>
    </source>
</evidence>
<dbReference type="EMBL" id="MHCL01000016">
    <property type="protein sequence ID" value="OGY21093.1"/>
    <property type="molecule type" value="Genomic_DNA"/>
</dbReference>
<evidence type="ECO:0000256" key="2">
    <source>
        <dbReference type="ARBA" id="ARBA00022729"/>
    </source>
</evidence>
<keyword evidence="2" id="KW-0732">Signal</keyword>
<feature type="compositionally biased region" description="Low complexity" evidence="6">
    <location>
        <begin position="40"/>
        <end position="56"/>
    </location>
</feature>
<dbReference type="InterPro" id="IPR013766">
    <property type="entry name" value="Thioredoxin_domain"/>
</dbReference>
<comment type="similarity">
    <text evidence="1">Belongs to the thioredoxin family. DsbA subfamily.</text>
</comment>
<dbReference type="InterPro" id="IPR036249">
    <property type="entry name" value="Thioredoxin-like_sf"/>
</dbReference>
<dbReference type="PANTHER" id="PTHR13887">
    <property type="entry name" value="GLUTATHIONE S-TRANSFERASE KAPPA"/>
    <property type="match status" value="1"/>
</dbReference>
<keyword evidence="5" id="KW-0676">Redox-active center</keyword>